<dbReference type="Proteomes" id="UP000724874">
    <property type="component" value="Unassembled WGS sequence"/>
</dbReference>
<gene>
    <name evidence="3" type="ORF">CPB84DRAFT_1785867</name>
</gene>
<feature type="compositionally biased region" description="Polar residues" evidence="1">
    <location>
        <begin position="261"/>
        <end position="277"/>
    </location>
</feature>
<evidence type="ECO:0000256" key="1">
    <source>
        <dbReference type="SAM" id="MobiDB-lite"/>
    </source>
</evidence>
<feature type="compositionally biased region" description="Basic and acidic residues" evidence="1">
    <location>
        <begin position="44"/>
        <end position="59"/>
    </location>
</feature>
<evidence type="ECO:0000313" key="3">
    <source>
        <dbReference type="EMBL" id="KAF8889192.1"/>
    </source>
</evidence>
<keyword evidence="4" id="KW-1185">Reference proteome</keyword>
<dbReference type="InterPro" id="IPR000626">
    <property type="entry name" value="Ubiquitin-like_dom"/>
</dbReference>
<dbReference type="InterPro" id="IPR029071">
    <property type="entry name" value="Ubiquitin-like_domsf"/>
</dbReference>
<reference evidence="3" key="1">
    <citation type="submission" date="2020-11" db="EMBL/GenBank/DDBJ databases">
        <authorList>
            <consortium name="DOE Joint Genome Institute"/>
            <person name="Ahrendt S."/>
            <person name="Riley R."/>
            <person name="Andreopoulos W."/>
            <person name="LaButti K."/>
            <person name="Pangilinan J."/>
            <person name="Ruiz-duenas F.J."/>
            <person name="Barrasa J.M."/>
            <person name="Sanchez-Garcia M."/>
            <person name="Camarero S."/>
            <person name="Miyauchi S."/>
            <person name="Serrano A."/>
            <person name="Linde D."/>
            <person name="Babiker R."/>
            <person name="Drula E."/>
            <person name="Ayuso-Fernandez I."/>
            <person name="Pacheco R."/>
            <person name="Padilla G."/>
            <person name="Ferreira P."/>
            <person name="Barriuso J."/>
            <person name="Kellner H."/>
            <person name="Castanera R."/>
            <person name="Alfaro M."/>
            <person name="Ramirez L."/>
            <person name="Pisabarro A.G."/>
            <person name="Kuo A."/>
            <person name="Tritt A."/>
            <person name="Lipzen A."/>
            <person name="He G."/>
            <person name="Yan M."/>
            <person name="Ng V."/>
            <person name="Cullen D."/>
            <person name="Martin F."/>
            <person name="Rosso M.-N."/>
            <person name="Henrissat B."/>
            <person name="Hibbett D."/>
            <person name="Martinez A.T."/>
            <person name="Grigoriev I.V."/>
        </authorList>
    </citation>
    <scope>NUCLEOTIDE SEQUENCE</scope>
    <source>
        <strain evidence="3">AH 44721</strain>
    </source>
</reference>
<evidence type="ECO:0000259" key="2">
    <source>
        <dbReference type="PROSITE" id="PS50053"/>
    </source>
</evidence>
<accession>A0A9P5NKL1</accession>
<dbReference type="PROSITE" id="PS50053">
    <property type="entry name" value="UBIQUITIN_2"/>
    <property type="match status" value="1"/>
</dbReference>
<feature type="region of interest" description="Disordered" evidence="1">
    <location>
        <begin position="295"/>
        <end position="342"/>
    </location>
</feature>
<feature type="region of interest" description="Disordered" evidence="1">
    <location>
        <begin position="1"/>
        <end position="76"/>
    </location>
</feature>
<name>A0A9P5NKL1_GYMJU</name>
<feature type="region of interest" description="Disordered" evidence="1">
    <location>
        <begin position="261"/>
        <end position="280"/>
    </location>
</feature>
<dbReference type="EMBL" id="JADNYJ010000081">
    <property type="protein sequence ID" value="KAF8889192.1"/>
    <property type="molecule type" value="Genomic_DNA"/>
</dbReference>
<proteinExistence type="predicted"/>
<sequence>MSPFSMSQGYILSPCPDNSSASNLLDGKSRRVHVPPDSMPEFGLENHTKEPAPFKKSIPESDGSESGGQSSSPTSFMIGYTAEKGPYLDLLTLRLEDYMDLIPNQNTNIDTELEEDWASENIHVADMEILLDHVFESQEPDMPFYFPGGGSRAQQHSRSPSFYLNEGSIYLTTDGRRYTSIYISDEMKGADIKEMISERLEIPVENQLLIYRIGPLGSDEPLDDDDISDLCCESDLEKEILKFFISWSPLTRKRYVNTRTSPTVNHESETGHPSSEISIPPLKSLSHLNQHCPEQLGAKRKSETIEESDTFGPARKKIRTEVSPSYSYRSSSRGSSYQSSVSPCYSLASSRTASTDYGVYFTRRAFSLEEESDYSTSEFGMSVLKEEED</sequence>
<dbReference type="CDD" id="cd17039">
    <property type="entry name" value="Ubl_ubiquitin_like"/>
    <property type="match status" value="1"/>
</dbReference>
<protein>
    <recommendedName>
        <fullName evidence="2">Ubiquitin-like domain-containing protein</fullName>
    </recommendedName>
</protein>
<organism evidence="3 4">
    <name type="scientific">Gymnopilus junonius</name>
    <name type="common">Spectacular rustgill mushroom</name>
    <name type="synonym">Gymnopilus spectabilis subsp. junonius</name>
    <dbReference type="NCBI Taxonomy" id="109634"/>
    <lineage>
        <taxon>Eukaryota</taxon>
        <taxon>Fungi</taxon>
        <taxon>Dikarya</taxon>
        <taxon>Basidiomycota</taxon>
        <taxon>Agaricomycotina</taxon>
        <taxon>Agaricomycetes</taxon>
        <taxon>Agaricomycetidae</taxon>
        <taxon>Agaricales</taxon>
        <taxon>Agaricineae</taxon>
        <taxon>Hymenogastraceae</taxon>
        <taxon>Gymnopilus</taxon>
    </lineage>
</organism>
<feature type="domain" description="Ubiquitin-like" evidence="2">
    <location>
        <begin position="167"/>
        <end position="229"/>
    </location>
</feature>
<feature type="compositionally biased region" description="Polar residues" evidence="1">
    <location>
        <begin position="1"/>
        <end position="23"/>
    </location>
</feature>
<feature type="compositionally biased region" description="Low complexity" evidence="1">
    <location>
        <begin position="322"/>
        <end position="342"/>
    </location>
</feature>
<evidence type="ECO:0000313" key="4">
    <source>
        <dbReference type="Proteomes" id="UP000724874"/>
    </source>
</evidence>
<dbReference type="Gene3D" id="3.10.20.90">
    <property type="entry name" value="Phosphatidylinositol 3-kinase Catalytic Subunit, Chain A, domain 1"/>
    <property type="match status" value="1"/>
</dbReference>
<dbReference type="AlphaFoldDB" id="A0A9P5NKL1"/>
<comment type="caution">
    <text evidence="3">The sequence shown here is derived from an EMBL/GenBank/DDBJ whole genome shotgun (WGS) entry which is preliminary data.</text>
</comment>
<dbReference type="SUPFAM" id="SSF54236">
    <property type="entry name" value="Ubiquitin-like"/>
    <property type="match status" value="1"/>
</dbReference>